<feature type="binding site" evidence="3">
    <location>
        <position position="130"/>
    </location>
    <ligand>
        <name>Mn(2+)</name>
        <dbReference type="ChEBI" id="CHEBI:29035"/>
        <label>1</label>
    </ligand>
</feature>
<dbReference type="OMA" id="HWHPNND"/>
<evidence type="ECO:0000313" key="4">
    <source>
        <dbReference type="EMBL" id="PEH41785.1"/>
    </source>
</evidence>
<dbReference type="Proteomes" id="UP000220629">
    <property type="component" value="Unassembled WGS sequence"/>
</dbReference>
<evidence type="ECO:0000313" key="5">
    <source>
        <dbReference type="Proteomes" id="UP000220629"/>
    </source>
</evidence>
<feature type="binding site" evidence="3">
    <location>
        <position position="356"/>
    </location>
    <ligand>
        <name>Mn(2+)</name>
        <dbReference type="ChEBI" id="CHEBI:29035"/>
        <label>2</label>
    </ligand>
</feature>
<dbReference type="PANTHER" id="PTHR35848:SF9">
    <property type="entry name" value="SLL1358 PROTEIN"/>
    <property type="match status" value="1"/>
</dbReference>
<dbReference type="Gene3D" id="2.60.120.10">
    <property type="entry name" value="Jelly Rolls"/>
    <property type="match status" value="2"/>
</dbReference>
<feature type="binding site" evidence="3">
    <location>
        <position position="128"/>
    </location>
    <ligand>
        <name>Mn(2+)</name>
        <dbReference type="ChEBI" id="CHEBI:29035"/>
        <label>1</label>
    </ligand>
</feature>
<dbReference type="SUPFAM" id="SSF51182">
    <property type="entry name" value="RmlC-like cupins"/>
    <property type="match status" value="1"/>
</dbReference>
<dbReference type="GO" id="GO:0046872">
    <property type="term" value="F:metal ion binding"/>
    <property type="evidence" value="ECO:0007669"/>
    <property type="project" value="UniProtKB-KW"/>
</dbReference>
<feature type="binding site" evidence="3">
    <location>
        <position position="317"/>
    </location>
    <ligand>
        <name>Mn(2+)</name>
        <dbReference type="ChEBI" id="CHEBI:29035"/>
        <label>2</label>
    </ligand>
</feature>
<dbReference type="GO" id="GO:0033609">
    <property type="term" value="P:oxalate metabolic process"/>
    <property type="evidence" value="ECO:0007669"/>
    <property type="project" value="InterPro"/>
</dbReference>
<evidence type="ECO:0000256" key="2">
    <source>
        <dbReference type="PIRSR" id="PIRSR617774-1"/>
    </source>
</evidence>
<keyword evidence="3" id="KW-0464">Manganese</keyword>
<gene>
    <name evidence="4" type="ORF">CRM94_06245</name>
</gene>
<feature type="active site" description="Proton donor" evidence="2">
    <location>
        <position position="370"/>
    </location>
</feature>
<dbReference type="InterPro" id="IPR051610">
    <property type="entry name" value="GPI/OXD"/>
</dbReference>
<dbReference type="Pfam" id="PF00190">
    <property type="entry name" value="Cupin_1"/>
    <property type="match status" value="2"/>
</dbReference>
<keyword evidence="1 3" id="KW-0479">Metal-binding</keyword>
<dbReference type="PROSITE" id="PS51318">
    <property type="entry name" value="TAT"/>
    <property type="match status" value="1"/>
</dbReference>
<organism evidence="4 5">
    <name type="scientific">Burkholderia gladioli</name>
    <name type="common">Pseudomonas marginata</name>
    <name type="synonym">Phytomonas marginata</name>
    <dbReference type="NCBI Taxonomy" id="28095"/>
    <lineage>
        <taxon>Bacteria</taxon>
        <taxon>Pseudomonadati</taxon>
        <taxon>Pseudomonadota</taxon>
        <taxon>Betaproteobacteria</taxon>
        <taxon>Burkholderiales</taxon>
        <taxon>Burkholderiaceae</taxon>
        <taxon>Burkholderia</taxon>
    </lineage>
</organism>
<dbReference type="CDD" id="cd20304">
    <property type="entry name" value="cupin_OxDC_N"/>
    <property type="match status" value="1"/>
</dbReference>
<dbReference type="InterPro" id="IPR006045">
    <property type="entry name" value="Cupin_1"/>
</dbReference>
<evidence type="ECO:0000256" key="1">
    <source>
        <dbReference type="ARBA" id="ARBA00022723"/>
    </source>
</evidence>
<dbReference type="NCBIfam" id="TIGR03404">
    <property type="entry name" value="bicupin_oxalic"/>
    <property type="match status" value="1"/>
</dbReference>
<dbReference type="InterPro" id="IPR011051">
    <property type="entry name" value="RmlC_Cupin_sf"/>
</dbReference>
<comment type="cofactor">
    <cofactor evidence="3">
        <name>Mn(2+)</name>
        <dbReference type="ChEBI" id="CHEBI:29035"/>
    </cofactor>
    <text evidence="3">Binds 2 manganese ions per subunit.</text>
</comment>
<feature type="binding site" evidence="3">
    <location>
        <position position="312"/>
    </location>
    <ligand>
        <name>Mn(2+)</name>
        <dbReference type="ChEBI" id="CHEBI:29035"/>
        <label>2</label>
    </ligand>
</feature>
<dbReference type="InterPro" id="IPR006311">
    <property type="entry name" value="TAT_signal"/>
</dbReference>
<dbReference type="EMBL" id="PDDY01000001">
    <property type="protein sequence ID" value="PEH41785.1"/>
    <property type="molecule type" value="Genomic_DNA"/>
</dbReference>
<dbReference type="CDD" id="cd20305">
    <property type="entry name" value="cupin_OxDC_C"/>
    <property type="match status" value="1"/>
</dbReference>
<dbReference type="InterPro" id="IPR017774">
    <property type="entry name" value="Bicupin_oxalate_deCO2ase/Oxase"/>
</dbReference>
<evidence type="ECO:0000256" key="3">
    <source>
        <dbReference type="PIRSR" id="PIRSR617774-2"/>
    </source>
</evidence>
<dbReference type="RefSeq" id="WP_013689510.1">
    <property type="nucleotide sequence ID" value="NZ_CADEPO010000006.1"/>
</dbReference>
<dbReference type="AlphaFoldDB" id="A0A0M2QD29"/>
<dbReference type="SMART" id="SM00835">
    <property type="entry name" value="Cupin_1"/>
    <property type="match status" value="2"/>
</dbReference>
<feature type="binding site" evidence="3">
    <location>
        <position position="310"/>
    </location>
    <ligand>
        <name>Mn(2+)</name>
        <dbReference type="ChEBI" id="CHEBI:29035"/>
        <label>2</label>
    </ligand>
</feature>
<reference evidence="5" key="1">
    <citation type="submission" date="2017-09" db="EMBL/GenBank/DDBJ databases">
        <title>FDA dAtabase for Regulatory Grade micrObial Sequences (FDA-ARGOS): Supporting development and validation of Infectious Disease Dx tests.</title>
        <authorList>
            <person name="Minogue T."/>
            <person name="Wolcott M."/>
            <person name="Wasieloski L."/>
            <person name="Aguilar W."/>
            <person name="Moore D."/>
            <person name="Tallon L."/>
            <person name="Sadzewicz L."/>
            <person name="Ott S."/>
            <person name="Zhao X."/>
            <person name="Nagaraj S."/>
            <person name="Vavikolanu K."/>
            <person name="Aluvathingal J."/>
            <person name="Nadendla S."/>
            <person name="Sichtig H."/>
        </authorList>
    </citation>
    <scope>NUCLEOTIDE SEQUENCE [LARGE SCALE GENOMIC DNA]</scope>
    <source>
        <strain evidence="5">FDAARGOS_390</strain>
    </source>
</reference>
<accession>A0A0M2QD29</accession>
<comment type="caution">
    <text evidence="4">The sequence shown here is derived from an EMBL/GenBank/DDBJ whole genome shotgun (WGS) entry which is preliminary data.</text>
</comment>
<dbReference type="PANTHER" id="PTHR35848">
    <property type="entry name" value="OXALATE-BINDING PROTEIN"/>
    <property type="match status" value="1"/>
</dbReference>
<feature type="binding site" evidence="3">
    <location>
        <position position="173"/>
    </location>
    <ligand>
        <name>Mn(2+)</name>
        <dbReference type="ChEBI" id="CHEBI:29035"/>
        <label>1</label>
    </ligand>
</feature>
<sequence>MTNLQRRKMLAQTAGALAAAGVAASAKAASFGNPDSPPEGAINAANPRSLVDPGPKNPPLANQFPAFQDPPATDVDGMPLFWSSFNNAHKRIQNGGWARQVTQDDFAISETISGVNMRLTRGGIREMHWHQQAEWAVMLDGRCRITILDELGRPQVADVKQGDLWYFPPGLPHSLQGIGSDGCEFMIAFDDGKASEFNTLLLTDWIAHTPPEVLALNFGVPADSFRNIPTDNLWIFQGDMPGPLAEAQRAAASAKGSPPYPFVFSLGDLRPLVKTRGGEVRIADSSNFNASKTVAAALVTVHPGGMRELHWHPNADEWQYYIQGEARMTVFDTGPKAMTADFRAGDIGYVKKSLGHYVQNTGTTDLVFLEIFKTDRYQEVSLSDWLAHTPPQLVEAHLKLAPEVIAQFPRTRPDVVPL</sequence>
<proteinExistence type="predicted"/>
<name>A0A0M2QD29_BURGA</name>
<feature type="binding site" evidence="3">
    <location>
        <position position="134"/>
    </location>
    <ligand>
        <name>Mn(2+)</name>
        <dbReference type="ChEBI" id="CHEBI:29035"/>
        <label>1</label>
    </ligand>
</feature>
<protein>
    <submittedName>
        <fullName evidence="4">Cupin</fullName>
    </submittedName>
</protein>
<dbReference type="InterPro" id="IPR014710">
    <property type="entry name" value="RmlC-like_jellyroll"/>
</dbReference>